<protein>
    <submittedName>
        <fullName evidence="3">Patatin-like phospholipase family protein</fullName>
    </submittedName>
</protein>
<sequence>MLDIIAGKSALKTIEQHGFNQDLFSVFLGASGGPKWFSLFGLDKYVFGEFFKNRTEELYLIGSSAGAFRSACFAQNDPVAAISRMAESYSETIYSGEVDASEVSAKAIELLDYALGDNGVEEIIGNQVFKTHFLVNKANGFMQSDSKGLQLASLFKSYLLNRVDRKLLKSQFDRYVFHHPQSQLQINDPYGFNTQHVELTNENLKQALLASGSIPLVMEGINDIPGAPKGKYWDGGIIDYHFDFQISHNDKLVLYPHFNPEPKAGWFDKNLSRKVMNQHYDNVVMLVPSAEFIASLPYGKIPDRKDFETMDAETRIKYWKTVLAETEKLADSFDDFLSSQDLGKIRLFSQNFK</sequence>
<name>A0A3L8Q2P0_9GAMM</name>
<proteinExistence type="predicted"/>
<dbReference type="Pfam" id="PF01734">
    <property type="entry name" value="Patatin"/>
    <property type="match status" value="1"/>
</dbReference>
<evidence type="ECO:0000256" key="1">
    <source>
        <dbReference type="ARBA" id="ARBA00023098"/>
    </source>
</evidence>
<dbReference type="SUPFAM" id="SSF52151">
    <property type="entry name" value="FabD/lysophospholipase-like"/>
    <property type="match status" value="1"/>
</dbReference>
<dbReference type="EMBL" id="QZEI01000006">
    <property type="protein sequence ID" value="RLV61163.1"/>
    <property type="molecule type" value="Genomic_DNA"/>
</dbReference>
<keyword evidence="1" id="KW-0443">Lipid metabolism</keyword>
<gene>
    <name evidence="3" type="ORF">D5018_03235</name>
</gene>
<dbReference type="InterPro" id="IPR002641">
    <property type="entry name" value="PNPLA_dom"/>
</dbReference>
<dbReference type="RefSeq" id="WP_121837630.1">
    <property type="nucleotide sequence ID" value="NZ_ML014757.1"/>
</dbReference>
<reference evidence="3 4" key="1">
    <citation type="submission" date="2018-09" db="EMBL/GenBank/DDBJ databases">
        <title>Phylogeny of the Shewanellaceae, and recommendation for two new genera, Pseudoshewanella and Parashewanella.</title>
        <authorList>
            <person name="Wang G."/>
        </authorList>
    </citation>
    <scope>NUCLEOTIDE SEQUENCE [LARGE SCALE GENOMIC DNA]</scope>
    <source>
        <strain evidence="3 4">C51</strain>
    </source>
</reference>
<evidence type="ECO:0000313" key="3">
    <source>
        <dbReference type="EMBL" id="RLV61163.1"/>
    </source>
</evidence>
<dbReference type="Proteomes" id="UP000281474">
    <property type="component" value="Unassembled WGS sequence"/>
</dbReference>
<keyword evidence="4" id="KW-1185">Reference proteome</keyword>
<evidence type="ECO:0000313" key="4">
    <source>
        <dbReference type="Proteomes" id="UP000281474"/>
    </source>
</evidence>
<dbReference type="OrthoDB" id="8586159at2"/>
<evidence type="ECO:0000259" key="2">
    <source>
        <dbReference type="Pfam" id="PF01734"/>
    </source>
</evidence>
<comment type="caution">
    <text evidence="3">The sequence shown here is derived from an EMBL/GenBank/DDBJ whole genome shotgun (WGS) entry which is preliminary data.</text>
</comment>
<dbReference type="InterPro" id="IPR016035">
    <property type="entry name" value="Acyl_Trfase/lysoPLipase"/>
</dbReference>
<organism evidence="3 4">
    <name type="scientific">Parashewanella curva</name>
    <dbReference type="NCBI Taxonomy" id="2338552"/>
    <lineage>
        <taxon>Bacteria</taxon>
        <taxon>Pseudomonadati</taxon>
        <taxon>Pseudomonadota</taxon>
        <taxon>Gammaproteobacteria</taxon>
        <taxon>Alteromonadales</taxon>
        <taxon>Shewanellaceae</taxon>
        <taxon>Parashewanella</taxon>
    </lineage>
</organism>
<accession>A0A3L8Q2P0</accession>
<feature type="domain" description="PNPLA" evidence="2">
    <location>
        <begin position="60"/>
        <end position="239"/>
    </location>
</feature>
<dbReference type="GO" id="GO:0006629">
    <property type="term" value="P:lipid metabolic process"/>
    <property type="evidence" value="ECO:0007669"/>
    <property type="project" value="UniProtKB-KW"/>
</dbReference>
<dbReference type="AlphaFoldDB" id="A0A3L8Q2P0"/>